<evidence type="ECO:0000259" key="21">
    <source>
        <dbReference type="PROSITE" id="PS51385"/>
    </source>
</evidence>
<proteinExistence type="inferred from homology"/>
<reference evidence="23" key="1">
    <citation type="submission" date="2018-09" db="EMBL/GenBank/DDBJ databases">
        <title>Draft Genome Sequence of Mediterraneibacter sp. KCTC 15684.</title>
        <authorList>
            <person name="Kim J.S."/>
            <person name="Han K.I."/>
            <person name="Suh M.K."/>
            <person name="Lee K.C."/>
            <person name="Eom M.K."/>
            <person name="Lee J.H."/>
            <person name="Park S.H."/>
            <person name="Kang S.W."/>
            <person name="Park J.E."/>
            <person name="Oh B.S."/>
            <person name="Yu S.Y."/>
            <person name="Choi S.H."/>
            <person name="Lee D.H."/>
            <person name="Yoon H."/>
            <person name="Kim B."/>
            <person name="Yang S.J."/>
            <person name="Lee J.S."/>
        </authorList>
    </citation>
    <scope>NUCLEOTIDE SEQUENCE [LARGE SCALE GENOMIC DNA]</scope>
    <source>
        <strain evidence="23">KCTC 15684</strain>
    </source>
</reference>
<keyword evidence="13" id="KW-0511">Multifunctional enzyme</keyword>
<feature type="domain" description="YjeF C-terminal" evidence="20">
    <location>
        <begin position="220"/>
        <end position="495"/>
    </location>
</feature>
<evidence type="ECO:0000256" key="3">
    <source>
        <dbReference type="ARBA" id="ARBA00006001"/>
    </source>
</evidence>
<dbReference type="PROSITE" id="PS01050">
    <property type="entry name" value="YJEF_C_2"/>
    <property type="match status" value="1"/>
</dbReference>
<dbReference type="InterPro" id="IPR000631">
    <property type="entry name" value="CARKD"/>
</dbReference>
<gene>
    <name evidence="22" type="primary">nnr</name>
    <name evidence="17" type="synonym">nnrD</name>
    <name evidence="18" type="synonym">nnrE</name>
    <name evidence="22" type="ORF">KGMB01110_28440</name>
</gene>
<dbReference type="NCBIfam" id="TIGR00196">
    <property type="entry name" value="yjeF_cterm"/>
    <property type="match status" value="1"/>
</dbReference>
<dbReference type="PIRSF" id="PIRSF017184">
    <property type="entry name" value="Nnr"/>
    <property type="match status" value="1"/>
</dbReference>
<evidence type="ECO:0000313" key="23">
    <source>
        <dbReference type="Proteomes" id="UP000265643"/>
    </source>
</evidence>
<evidence type="ECO:0000256" key="17">
    <source>
        <dbReference type="HAMAP-Rule" id="MF_01965"/>
    </source>
</evidence>
<feature type="binding site" evidence="17">
    <location>
        <begin position="406"/>
        <end position="410"/>
    </location>
    <ligand>
        <name>AMP</name>
        <dbReference type="ChEBI" id="CHEBI:456215"/>
    </ligand>
</feature>
<dbReference type="HAMAP" id="MF_01966">
    <property type="entry name" value="NADHX_epimerase"/>
    <property type="match status" value="1"/>
</dbReference>
<keyword evidence="8 17" id="KW-0521">NADP</keyword>
<comment type="subunit">
    <text evidence="17">Homotetramer.</text>
</comment>
<evidence type="ECO:0000256" key="18">
    <source>
        <dbReference type="HAMAP-Rule" id="MF_01966"/>
    </source>
</evidence>
<dbReference type="SUPFAM" id="SSF53613">
    <property type="entry name" value="Ribokinase-like"/>
    <property type="match status" value="1"/>
</dbReference>
<keyword evidence="7 17" id="KW-0067">ATP-binding</keyword>
<comment type="function">
    <text evidence="18">Catalyzes the epimerization of the S- and R-forms of NAD(P)HX, a damaged form of NAD(P)H that is a result of enzymatic or heat-dependent hydration. This is a prerequisite for the S-specific NAD(P)H-hydrate dehydratase to allow the repair of both epimers of NAD(P)HX.</text>
</comment>
<feature type="domain" description="YjeF N-terminal" evidence="21">
    <location>
        <begin position="10"/>
        <end position="210"/>
    </location>
</feature>
<evidence type="ECO:0000256" key="8">
    <source>
        <dbReference type="ARBA" id="ARBA00022857"/>
    </source>
</evidence>
<dbReference type="InterPro" id="IPR017953">
    <property type="entry name" value="Carbohydrate_kinase_pred_CS"/>
</dbReference>
<comment type="catalytic activity">
    <reaction evidence="2 18 19">
        <text>(6R)-NADPHX = (6S)-NADPHX</text>
        <dbReference type="Rhea" id="RHEA:32227"/>
        <dbReference type="ChEBI" id="CHEBI:64076"/>
        <dbReference type="ChEBI" id="CHEBI:64077"/>
        <dbReference type="EC" id="5.1.99.6"/>
    </reaction>
</comment>
<feature type="binding site" evidence="18">
    <location>
        <position position="59"/>
    </location>
    <ligand>
        <name>K(+)</name>
        <dbReference type="ChEBI" id="CHEBI:29103"/>
    </ligand>
</feature>
<name>A0A391PBH9_9FIRM</name>
<dbReference type="CDD" id="cd01171">
    <property type="entry name" value="YXKO-related"/>
    <property type="match status" value="1"/>
</dbReference>
<dbReference type="SUPFAM" id="SSF64153">
    <property type="entry name" value="YjeF N-terminal domain-like"/>
    <property type="match status" value="1"/>
</dbReference>
<feature type="binding site" evidence="17">
    <location>
        <position position="368"/>
    </location>
    <ligand>
        <name>(6S)-NADPHX</name>
        <dbReference type="ChEBI" id="CHEBI:64076"/>
    </ligand>
</feature>
<comment type="cofactor">
    <cofactor evidence="18 19">
        <name>K(+)</name>
        <dbReference type="ChEBI" id="CHEBI:29103"/>
    </cofactor>
    <text evidence="18 19">Binds 1 potassium ion per subunit.</text>
</comment>
<feature type="binding site" evidence="18">
    <location>
        <position position="156"/>
    </location>
    <ligand>
        <name>K(+)</name>
        <dbReference type="ChEBI" id="CHEBI:29103"/>
    </ligand>
</feature>
<evidence type="ECO:0000256" key="12">
    <source>
        <dbReference type="ARBA" id="ARBA00023239"/>
    </source>
</evidence>
<dbReference type="GO" id="GO:0005524">
    <property type="term" value="F:ATP binding"/>
    <property type="evidence" value="ECO:0007669"/>
    <property type="project" value="UniProtKB-UniRule"/>
</dbReference>
<evidence type="ECO:0000256" key="14">
    <source>
        <dbReference type="ARBA" id="ARBA00025153"/>
    </source>
</evidence>
<accession>A0A391PBH9</accession>
<comment type="catalytic activity">
    <reaction evidence="1 18 19">
        <text>(6R)-NADHX = (6S)-NADHX</text>
        <dbReference type="Rhea" id="RHEA:32215"/>
        <dbReference type="ChEBI" id="CHEBI:64074"/>
        <dbReference type="ChEBI" id="CHEBI:64075"/>
        <dbReference type="EC" id="5.1.99.6"/>
    </reaction>
</comment>
<dbReference type="InterPro" id="IPR029056">
    <property type="entry name" value="Ribokinase-like"/>
</dbReference>
<dbReference type="GO" id="GO:0052855">
    <property type="term" value="F:ADP-dependent NAD(P)H-hydrate dehydratase activity"/>
    <property type="evidence" value="ECO:0007669"/>
    <property type="project" value="UniProtKB-UniRule"/>
</dbReference>
<evidence type="ECO:0000256" key="2">
    <source>
        <dbReference type="ARBA" id="ARBA00000909"/>
    </source>
</evidence>
<keyword evidence="9 18" id="KW-0630">Potassium</keyword>
<dbReference type="PROSITE" id="PS51383">
    <property type="entry name" value="YJEF_C_3"/>
    <property type="match status" value="1"/>
</dbReference>
<evidence type="ECO:0000256" key="6">
    <source>
        <dbReference type="ARBA" id="ARBA00022741"/>
    </source>
</evidence>
<protein>
    <recommendedName>
        <fullName evidence="19">Bifunctional NAD(P)H-hydrate repair enzyme</fullName>
    </recommendedName>
    <alternativeName>
        <fullName evidence="19">Nicotinamide nucleotide repair protein</fullName>
    </alternativeName>
    <domain>
        <recommendedName>
            <fullName evidence="19">ADP-dependent (S)-NAD(P)H-hydrate dehydratase</fullName>
            <ecNumber evidence="19">4.2.1.136</ecNumber>
        </recommendedName>
        <alternativeName>
            <fullName evidence="19">ADP-dependent NAD(P)HX dehydratase</fullName>
        </alternativeName>
    </domain>
    <domain>
        <recommendedName>
            <fullName evidence="19">NAD(P)H-hydrate epimerase</fullName>
            <ecNumber evidence="19">5.1.99.6</ecNumber>
        </recommendedName>
    </domain>
</protein>
<evidence type="ECO:0000256" key="7">
    <source>
        <dbReference type="ARBA" id="ARBA00022840"/>
    </source>
</evidence>
<keyword evidence="6 17" id="KW-0547">Nucleotide-binding</keyword>
<feature type="binding site" evidence="18">
    <location>
        <position position="135"/>
    </location>
    <ligand>
        <name>(6S)-NADPHX</name>
        <dbReference type="ChEBI" id="CHEBI:64076"/>
    </ligand>
</feature>
<comment type="function">
    <text evidence="17">Catalyzes the dehydration of the S-form of NAD(P)HX at the expense of ADP, which is converted to AMP. Together with NAD(P)HX epimerase, which catalyzes the epimerization of the S- and R-forms, the enzyme allows the repair of both epimers of NAD(P)HX, a damaged form of NAD(P)H that is a result of enzymatic or heat-dependent hydration.</text>
</comment>
<feature type="binding site" evidence="18">
    <location>
        <begin position="58"/>
        <end position="62"/>
    </location>
    <ligand>
        <name>(6S)-NADPHX</name>
        <dbReference type="ChEBI" id="CHEBI:64076"/>
    </ligand>
</feature>
<evidence type="ECO:0000256" key="10">
    <source>
        <dbReference type="ARBA" id="ARBA00023027"/>
    </source>
</evidence>
<dbReference type="HAMAP" id="MF_01965">
    <property type="entry name" value="NADHX_dehydratase"/>
    <property type="match status" value="1"/>
</dbReference>
<evidence type="ECO:0000313" key="22">
    <source>
        <dbReference type="EMBL" id="GCA68408.1"/>
    </source>
</evidence>
<evidence type="ECO:0000259" key="20">
    <source>
        <dbReference type="PROSITE" id="PS51383"/>
    </source>
</evidence>
<dbReference type="InterPro" id="IPR004443">
    <property type="entry name" value="YjeF_N_dom"/>
</dbReference>
<dbReference type="PROSITE" id="PS51385">
    <property type="entry name" value="YJEF_N"/>
    <property type="match status" value="1"/>
</dbReference>
<dbReference type="GO" id="GO:0046872">
    <property type="term" value="F:metal ion binding"/>
    <property type="evidence" value="ECO:0007669"/>
    <property type="project" value="UniProtKB-UniRule"/>
</dbReference>
<dbReference type="GO" id="GO:0110051">
    <property type="term" value="P:metabolite repair"/>
    <property type="evidence" value="ECO:0007669"/>
    <property type="project" value="TreeGrafter"/>
</dbReference>
<dbReference type="RefSeq" id="WP_119299283.1">
    <property type="nucleotide sequence ID" value="NZ_BHGK01000004.1"/>
</dbReference>
<feature type="binding site" evidence="18">
    <location>
        <position position="120"/>
    </location>
    <ligand>
        <name>K(+)</name>
        <dbReference type="ChEBI" id="CHEBI:29103"/>
    </ligand>
</feature>
<dbReference type="NCBIfam" id="TIGR00197">
    <property type="entry name" value="yjeF_nterm"/>
    <property type="match status" value="1"/>
</dbReference>
<keyword evidence="11 18" id="KW-0413">Isomerase</keyword>
<dbReference type="GO" id="GO:0046496">
    <property type="term" value="P:nicotinamide nucleotide metabolic process"/>
    <property type="evidence" value="ECO:0007669"/>
    <property type="project" value="UniProtKB-UniRule"/>
</dbReference>
<evidence type="ECO:0000256" key="11">
    <source>
        <dbReference type="ARBA" id="ARBA00023235"/>
    </source>
</evidence>
<dbReference type="AlphaFoldDB" id="A0A391PBH9"/>
<comment type="catalytic activity">
    <reaction evidence="15 17 19">
        <text>(6S)-NADHX + ADP = AMP + phosphate + NADH + H(+)</text>
        <dbReference type="Rhea" id="RHEA:32223"/>
        <dbReference type="ChEBI" id="CHEBI:15378"/>
        <dbReference type="ChEBI" id="CHEBI:43474"/>
        <dbReference type="ChEBI" id="CHEBI:57945"/>
        <dbReference type="ChEBI" id="CHEBI:64074"/>
        <dbReference type="ChEBI" id="CHEBI:456215"/>
        <dbReference type="ChEBI" id="CHEBI:456216"/>
        <dbReference type="EC" id="4.2.1.136"/>
    </reaction>
</comment>
<feature type="binding site" evidence="18">
    <location>
        <position position="153"/>
    </location>
    <ligand>
        <name>(6S)-NADPHX</name>
        <dbReference type="ChEBI" id="CHEBI:64076"/>
    </ligand>
</feature>
<dbReference type="PANTHER" id="PTHR12592:SF0">
    <property type="entry name" value="ATP-DEPENDENT (S)-NAD(P)H-HYDRATE DEHYDRATASE"/>
    <property type="match status" value="1"/>
</dbReference>
<comment type="caution">
    <text evidence="22">The sequence shown here is derived from an EMBL/GenBank/DDBJ whole genome shotgun (WGS) entry which is preliminary data.</text>
</comment>
<dbReference type="InterPro" id="IPR030677">
    <property type="entry name" value="Nnr"/>
</dbReference>
<feature type="binding site" evidence="17">
    <location>
        <position position="255"/>
    </location>
    <ligand>
        <name>(6S)-NADPHX</name>
        <dbReference type="ChEBI" id="CHEBI:64076"/>
    </ligand>
</feature>
<dbReference type="GO" id="GO:0052856">
    <property type="term" value="F:NAD(P)HX epimerase activity"/>
    <property type="evidence" value="ECO:0007669"/>
    <property type="project" value="UniProtKB-UniRule"/>
</dbReference>
<evidence type="ECO:0000256" key="1">
    <source>
        <dbReference type="ARBA" id="ARBA00000013"/>
    </source>
</evidence>
<comment type="similarity">
    <text evidence="17">Belongs to the NnrD/CARKD family.</text>
</comment>
<evidence type="ECO:0000256" key="15">
    <source>
        <dbReference type="ARBA" id="ARBA00048238"/>
    </source>
</evidence>
<dbReference type="InterPro" id="IPR036652">
    <property type="entry name" value="YjeF_N_dom_sf"/>
</dbReference>
<dbReference type="Gene3D" id="3.40.50.10260">
    <property type="entry name" value="YjeF N-terminal domain"/>
    <property type="match status" value="1"/>
</dbReference>
<keyword evidence="12 17" id="KW-0456">Lyase</keyword>
<comment type="similarity">
    <text evidence="18">Belongs to the NnrE/AIBP family.</text>
</comment>
<evidence type="ECO:0000256" key="9">
    <source>
        <dbReference type="ARBA" id="ARBA00022958"/>
    </source>
</evidence>
<dbReference type="EC" id="5.1.99.6" evidence="19"/>
<keyword evidence="23" id="KW-1185">Reference proteome</keyword>
<organism evidence="22 23">
    <name type="scientific">Mediterraneibacter butyricigenes</name>
    <dbReference type="NCBI Taxonomy" id="2316025"/>
    <lineage>
        <taxon>Bacteria</taxon>
        <taxon>Bacillati</taxon>
        <taxon>Bacillota</taxon>
        <taxon>Clostridia</taxon>
        <taxon>Lachnospirales</taxon>
        <taxon>Lachnospiraceae</taxon>
        <taxon>Mediterraneibacter</taxon>
    </lineage>
</organism>
<dbReference type="Pfam" id="PF01256">
    <property type="entry name" value="Carb_kinase"/>
    <property type="match status" value="1"/>
</dbReference>
<evidence type="ECO:0000256" key="4">
    <source>
        <dbReference type="ARBA" id="ARBA00009524"/>
    </source>
</evidence>
<dbReference type="Proteomes" id="UP000265643">
    <property type="component" value="Unassembled WGS sequence"/>
</dbReference>
<comment type="cofactor">
    <cofactor evidence="17">
        <name>Mg(2+)</name>
        <dbReference type="ChEBI" id="CHEBI:18420"/>
    </cofactor>
</comment>
<dbReference type="Gene3D" id="3.40.1190.20">
    <property type="match status" value="1"/>
</dbReference>
<comment type="similarity">
    <text evidence="3 19">In the N-terminal section; belongs to the NnrE/AIBP family.</text>
</comment>
<evidence type="ECO:0000256" key="13">
    <source>
        <dbReference type="ARBA" id="ARBA00023268"/>
    </source>
</evidence>
<dbReference type="EC" id="4.2.1.136" evidence="19"/>
<feature type="binding site" evidence="18">
    <location>
        <begin position="124"/>
        <end position="130"/>
    </location>
    <ligand>
        <name>(6S)-NADPHX</name>
        <dbReference type="ChEBI" id="CHEBI:64076"/>
    </ligand>
</feature>
<evidence type="ECO:0000256" key="16">
    <source>
        <dbReference type="ARBA" id="ARBA00049209"/>
    </source>
</evidence>
<evidence type="ECO:0000256" key="5">
    <source>
        <dbReference type="ARBA" id="ARBA00022723"/>
    </source>
</evidence>
<feature type="binding site" evidence="17">
    <location>
        <position position="315"/>
    </location>
    <ligand>
        <name>(6S)-NADPHX</name>
        <dbReference type="ChEBI" id="CHEBI:64076"/>
    </ligand>
</feature>
<dbReference type="EMBL" id="BHGK01000004">
    <property type="protein sequence ID" value="GCA68408.1"/>
    <property type="molecule type" value="Genomic_DNA"/>
</dbReference>
<keyword evidence="5 18" id="KW-0479">Metal-binding</keyword>
<feature type="binding site" evidence="17">
    <location>
        <position position="435"/>
    </location>
    <ligand>
        <name>AMP</name>
        <dbReference type="ChEBI" id="CHEBI:456215"/>
    </ligand>
</feature>
<dbReference type="PANTHER" id="PTHR12592">
    <property type="entry name" value="ATP-DEPENDENT (S)-NAD(P)H-HYDRATE DEHYDRATASE FAMILY MEMBER"/>
    <property type="match status" value="1"/>
</dbReference>
<comment type="similarity">
    <text evidence="4 19">In the C-terminal section; belongs to the NnrD/CARKD family.</text>
</comment>
<dbReference type="Pfam" id="PF03853">
    <property type="entry name" value="YjeF_N"/>
    <property type="match status" value="1"/>
</dbReference>
<comment type="catalytic activity">
    <reaction evidence="16 17 19">
        <text>(6S)-NADPHX + ADP = AMP + phosphate + NADPH + H(+)</text>
        <dbReference type="Rhea" id="RHEA:32235"/>
        <dbReference type="ChEBI" id="CHEBI:15378"/>
        <dbReference type="ChEBI" id="CHEBI:43474"/>
        <dbReference type="ChEBI" id="CHEBI:57783"/>
        <dbReference type="ChEBI" id="CHEBI:64076"/>
        <dbReference type="ChEBI" id="CHEBI:456215"/>
        <dbReference type="ChEBI" id="CHEBI:456216"/>
        <dbReference type="EC" id="4.2.1.136"/>
    </reaction>
</comment>
<feature type="binding site" evidence="17">
    <location>
        <position position="436"/>
    </location>
    <ligand>
        <name>(6S)-NADPHX</name>
        <dbReference type="ChEBI" id="CHEBI:64076"/>
    </ligand>
</feature>
<evidence type="ECO:0000256" key="19">
    <source>
        <dbReference type="PIRNR" id="PIRNR017184"/>
    </source>
</evidence>
<keyword evidence="10 17" id="KW-0520">NAD</keyword>
<sequence>MRYLPTGKKMGEADRHTIDGIGIPSLVLMERAALQCLHVIAARQIDTGNVLIVCGSGNNGGDGFALARLFLEKGVHPTVTFVGKEASRSEECTTQMEIFKTLGGEIFSEIPEKDYTLVVDAIFGVGLSREISGRYATILETMNQLKGIKLAMDIPSGVSAENGQILGIGFRADYTVSMQCEKLGTVLFPGKEYAGEVFAVPIGIDETYFTKQKEVVRTCDRKDLKSVLPRRLMNSHKGTYGKVLLIAGSEGMSGAAFFSAAAAYGIGAGLVKIYTPESNRQVLQQLLPEAIITTYEKESVSSVTEWADVIGIGPGLSKGKKAAEILETVLTQAEVPCVIDADGLNLLAEQNRLELLKTRKQATVLTPHMKEMSRLLGGKPVAEIQTGRFEILKKFVEEYSVTCVLKDARTLVMKQDEHPYLNTTGNQAMAKGGSGDVLTGVITGLLAQRISAYDAAITGVFLHGMAGDQAKKEKGSYGVLARDLIHEIEYCERWQ</sequence>
<comment type="function">
    <text evidence="14 19">Bifunctional enzyme that catalyzes the epimerization of the S- and R-forms of NAD(P)HX and the dehydration of the S-form of NAD(P)HX at the expense of ADP, which is converted to AMP. This allows the repair of both epimers of NAD(P)HX, a damaged form of NAD(P)H that is a result of enzymatic or heat-dependent hydration.</text>
</comment>